<protein>
    <submittedName>
        <fullName evidence="1">Uncharacterized protein</fullName>
    </submittedName>
</protein>
<name>A0AC61L5U1_9EURY</name>
<comment type="caution">
    <text evidence="1">The sequence shown here is derived from an EMBL/GenBank/DDBJ whole genome shotgun (WGS) entry which is preliminary data.</text>
</comment>
<gene>
    <name evidence="1" type="ORF">C4B59_02420</name>
</gene>
<proteinExistence type="predicted"/>
<organism evidence="1 2">
    <name type="scientific">Candidatus Methanogaster sp</name>
    <dbReference type="NCBI Taxonomy" id="3386292"/>
    <lineage>
        <taxon>Archaea</taxon>
        <taxon>Methanobacteriati</taxon>
        <taxon>Methanobacteriota</taxon>
        <taxon>Stenosarchaea group</taxon>
        <taxon>Methanomicrobia</taxon>
        <taxon>Methanosarcinales</taxon>
        <taxon>ANME-2 cluster</taxon>
        <taxon>Candidatus Methanogasteraceae</taxon>
        <taxon>Candidatus Methanogaster</taxon>
    </lineage>
</organism>
<evidence type="ECO:0000313" key="2">
    <source>
        <dbReference type="Proteomes" id="UP000248329"/>
    </source>
</evidence>
<dbReference type="Proteomes" id="UP000248329">
    <property type="component" value="Unassembled WGS sequence"/>
</dbReference>
<sequence>MRLHPYWHYLTRDILKPNREFNHRVRRGTRRGVKTLAFLCAYSAVIFIGRKHRITIRRLVSIPE</sequence>
<accession>A0AC61L5U1</accession>
<reference evidence="1" key="1">
    <citation type="submission" date="2018-01" db="EMBL/GenBank/DDBJ databases">
        <authorList>
            <person name="Krukenberg V."/>
        </authorList>
    </citation>
    <scope>NUCLEOTIDE SEQUENCE</scope>
    <source>
        <strain evidence="1">E20ANME2</strain>
    </source>
</reference>
<dbReference type="EMBL" id="PQXF01000003">
    <property type="protein sequence ID" value="PXF61729.1"/>
    <property type="molecule type" value="Genomic_DNA"/>
</dbReference>
<evidence type="ECO:0000313" key="1">
    <source>
        <dbReference type="EMBL" id="PXF61729.1"/>
    </source>
</evidence>